<dbReference type="InterPro" id="IPR023465">
    <property type="entry name" value="Riboflavin_kinase_dom_sf"/>
</dbReference>
<dbReference type="GO" id="GO:0009398">
    <property type="term" value="P:FMN biosynthetic process"/>
    <property type="evidence" value="ECO:0007669"/>
    <property type="project" value="UniProtKB-UniRule"/>
</dbReference>
<comment type="pathway">
    <text evidence="2 15">Cofactor biosynthesis; FAD biosynthesis; FAD from FMN: step 1/1.</text>
</comment>
<dbReference type="GO" id="GO:0009231">
    <property type="term" value="P:riboflavin biosynthetic process"/>
    <property type="evidence" value="ECO:0007669"/>
    <property type="project" value="InterPro"/>
</dbReference>
<comment type="catalytic activity">
    <reaction evidence="13 15">
        <text>riboflavin + ATP = FMN + ADP + H(+)</text>
        <dbReference type="Rhea" id="RHEA:14357"/>
        <dbReference type="ChEBI" id="CHEBI:15378"/>
        <dbReference type="ChEBI" id="CHEBI:30616"/>
        <dbReference type="ChEBI" id="CHEBI:57986"/>
        <dbReference type="ChEBI" id="CHEBI:58210"/>
        <dbReference type="ChEBI" id="CHEBI:456216"/>
        <dbReference type="EC" id="2.7.1.26"/>
    </reaction>
</comment>
<comment type="similarity">
    <text evidence="15">Belongs to the ribF family.</text>
</comment>
<organism evidence="17 18">
    <name type="scientific">Tepidibacillus decaturensis</name>
    <dbReference type="NCBI Taxonomy" id="1413211"/>
    <lineage>
        <taxon>Bacteria</taxon>
        <taxon>Bacillati</taxon>
        <taxon>Bacillota</taxon>
        <taxon>Bacilli</taxon>
        <taxon>Bacillales</taxon>
        <taxon>Bacillaceae</taxon>
        <taxon>Tepidibacillus</taxon>
    </lineage>
</organism>
<dbReference type="NCBIfam" id="NF004160">
    <property type="entry name" value="PRK05627.1-3"/>
    <property type="match status" value="1"/>
</dbReference>
<dbReference type="CDD" id="cd02064">
    <property type="entry name" value="FAD_synthetase_N"/>
    <property type="match status" value="1"/>
</dbReference>
<dbReference type="InterPro" id="IPR002606">
    <property type="entry name" value="Riboflavin_kinase_bac"/>
</dbReference>
<dbReference type="InterPro" id="IPR015865">
    <property type="entry name" value="Riboflavin_kinase_bac/euk"/>
</dbReference>
<keyword evidence="6 15" id="KW-0808">Transferase</keyword>
<keyword evidence="12" id="KW-0511">Multifunctional enzyme</keyword>
<evidence type="ECO:0000256" key="11">
    <source>
        <dbReference type="ARBA" id="ARBA00022840"/>
    </source>
</evidence>
<evidence type="ECO:0000256" key="7">
    <source>
        <dbReference type="ARBA" id="ARBA00022695"/>
    </source>
</evidence>
<dbReference type="GO" id="GO:0005524">
    <property type="term" value="F:ATP binding"/>
    <property type="evidence" value="ECO:0007669"/>
    <property type="project" value="UniProtKB-UniRule"/>
</dbReference>
<sequence>MKVLQLSYPLTLDRYQPSVIAIGYFDGVHKGHQQVIKKACQIAKQYDLLCGVMTFFPHPKEVISNDKKIDQITPLEMKLQQFEKMNVDLSYVVHFSKRFSRITPEEFVNEFLVKLNVKGVVVGFDFKFGHMGMGNPETLRNLNQGRFSVDVVHAFQDDIGKISSSRIRDYLLSGQVELANQLLGRNYSFSGRVVHGDKRGRTIGFPTANLQLLEEYLTIRKGVYVVKTQYHGRSYAGVMNIGYKPTFSDDQNLPTYEVYLIDFDGDLYGQVLEIEVIKFLREEKKFNHLNELKKQITYDIEQAKKAMINIMI</sequence>
<reference evidence="17 18" key="1">
    <citation type="submission" date="2016-02" db="EMBL/GenBank/DDBJ databases">
        <title>Draft Genome for Tepidibacillus decaturensis nov. sp. Strain Z9, an Anaerobic, Moderately Thermophilic and Heterotrophic Bacterium from Deep Subsurface of the Illinois Basin, USA.</title>
        <authorList>
            <person name="Dong Y."/>
            <person name="Chang J.Y."/>
            <person name="Sanford R."/>
            <person name="Fouke B.W."/>
        </authorList>
    </citation>
    <scope>NUCLEOTIDE SEQUENCE [LARGE SCALE GENOMIC DNA]</scope>
    <source>
        <strain evidence="17 18">Z9</strain>
    </source>
</reference>
<gene>
    <name evidence="17" type="ORF">U473_04930</name>
</gene>
<dbReference type="Proteomes" id="UP000070352">
    <property type="component" value="Unassembled WGS sequence"/>
</dbReference>
<evidence type="ECO:0000256" key="14">
    <source>
        <dbReference type="ARBA" id="ARBA00049494"/>
    </source>
</evidence>
<dbReference type="Gene3D" id="2.40.30.30">
    <property type="entry name" value="Riboflavin kinase-like"/>
    <property type="match status" value="1"/>
</dbReference>
<dbReference type="OrthoDB" id="9803667at2"/>
<dbReference type="STRING" id="1413211.U473_04930"/>
<evidence type="ECO:0000256" key="2">
    <source>
        <dbReference type="ARBA" id="ARBA00004726"/>
    </source>
</evidence>
<keyword evidence="11 15" id="KW-0067">ATP-binding</keyword>
<evidence type="ECO:0000256" key="12">
    <source>
        <dbReference type="ARBA" id="ARBA00023268"/>
    </source>
</evidence>
<comment type="function">
    <text evidence="1">Catalyzes the phosphorylation of riboflavin to FMN followed by the adenylation of FMN to FAD.</text>
</comment>
<dbReference type="EMBL" id="LSKU01000001">
    <property type="protein sequence ID" value="KXG43429.1"/>
    <property type="molecule type" value="Genomic_DNA"/>
</dbReference>
<comment type="caution">
    <text evidence="17">The sequence shown here is derived from an EMBL/GenBank/DDBJ whole genome shotgun (WGS) entry which is preliminary data.</text>
</comment>
<evidence type="ECO:0000256" key="4">
    <source>
        <dbReference type="ARBA" id="ARBA00022630"/>
    </source>
</evidence>
<evidence type="ECO:0000256" key="8">
    <source>
        <dbReference type="ARBA" id="ARBA00022741"/>
    </source>
</evidence>
<evidence type="ECO:0000313" key="18">
    <source>
        <dbReference type="Proteomes" id="UP000070352"/>
    </source>
</evidence>
<evidence type="ECO:0000256" key="9">
    <source>
        <dbReference type="ARBA" id="ARBA00022777"/>
    </source>
</evidence>
<keyword evidence="7 15" id="KW-0548">Nucleotidyltransferase</keyword>
<dbReference type="PIRSF" id="PIRSF004491">
    <property type="entry name" value="FAD_Synth"/>
    <property type="match status" value="1"/>
</dbReference>
<dbReference type="FunFam" id="3.40.50.620:FF:000021">
    <property type="entry name" value="Riboflavin biosynthesis protein"/>
    <property type="match status" value="1"/>
</dbReference>
<dbReference type="SUPFAM" id="SSF52374">
    <property type="entry name" value="Nucleotidylyl transferase"/>
    <property type="match status" value="1"/>
</dbReference>
<dbReference type="PANTHER" id="PTHR22749:SF6">
    <property type="entry name" value="RIBOFLAVIN KINASE"/>
    <property type="match status" value="1"/>
</dbReference>
<evidence type="ECO:0000256" key="13">
    <source>
        <dbReference type="ARBA" id="ARBA00047880"/>
    </source>
</evidence>
<keyword evidence="10 15" id="KW-0274">FAD</keyword>
<dbReference type="RefSeq" id="WP_068723929.1">
    <property type="nucleotide sequence ID" value="NZ_LSKU01000001.1"/>
</dbReference>
<dbReference type="NCBIfam" id="TIGR00125">
    <property type="entry name" value="cyt_tran_rel"/>
    <property type="match status" value="1"/>
</dbReference>
<dbReference type="EC" id="2.7.1.26" evidence="15"/>
<dbReference type="InterPro" id="IPR004821">
    <property type="entry name" value="Cyt_trans-like"/>
</dbReference>
<evidence type="ECO:0000256" key="1">
    <source>
        <dbReference type="ARBA" id="ARBA00002121"/>
    </source>
</evidence>
<dbReference type="SMART" id="SM00904">
    <property type="entry name" value="Flavokinase"/>
    <property type="match status" value="1"/>
</dbReference>
<evidence type="ECO:0000256" key="6">
    <source>
        <dbReference type="ARBA" id="ARBA00022679"/>
    </source>
</evidence>
<keyword evidence="4 15" id="KW-0285">Flavoprotein</keyword>
<dbReference type="GO" id="GO:0003919">
    <property type="term" value="F:FMN adenylyltransferase activity"/>
    <property type="evidence" value="ECO:0007669"/>
    <property type="project" value="UniProtKB-UniRule"/>
</dbReference>
<keyword evidence="9 15" id="KW-0418">Kinase</keyword>
<evidence type="ECO:0000259" key="16">
    <source>
        <dbReference type="SMART" id="SM00904"/>
    </source>
</evidence>
<dbReference type="UniPathway" id="UPA00276">
    <property type="reaction ID" value="UER00406"/>
</dbReference>
<evidence type="ECO:0000256" key="10">
    <source>
        <dbReference type="ARBA" id="ARBA00022827"/>
    </source>
</evidence>
<evidence type="ECO:0000256" key="3">
    <source>
        <dbReference type="ARBA" id="ARBA00005201"/>
    </source>
</evidence>
<name>A0A135L3I4_9BACI</name>
<protein>
    <recommendedName>
        <fullName evidence="15">Riboflavin biosynthesis protein</fullName>
    </recommendedName>
    <domain>
        <recommendedName>
            <fullName evidence="15">Riboflavin kinase</fullName>
            <ecNumber evidence="15">2.7.1.26</ecNumber>
        </recommendedName>
        <alternativeName>
            <fullName evidence="15">Flavokinase</fullName>
        </alternativeName>
    </domain>
    <domain>
        <recommendedName>
            <fullName evidence="15">FMN adenylyltransferase</fullName>
            <ecNumber evidence="15">2.7.7.2</ecNumber>
        </recommendedName>
        <alternativeName>
            <fullName evidence="15">FAD pyrophosphorylase</fullName>
        </alternativeName>
        <alternativeName>
            <fullName evidence="15">FAD synthase</fullName>
        </alternativeName>
    </domain>
</protein>
<dbReference type="SUPFAM" id="SSF82114">
    <property type="entry name" value="Riboflavin kinase-like"/>
    <property type="match status" value="1"/>
</dbReference>
<dbReference type="Pfam" id="PF01687">
    <property type="entry name" value="Flavokinase"/>
    <property type="match status" value="1"/>
</dbReference>
<dbReference type="InterPro" id="IPR014729">
    <property type="entry name" value="Rossmann-like_a/b/a_fold"/>
</dbReference>
<feature type="domain" description="Riboflavin kinase" evidence="16">
    <location>
        <begin position="182"/>
        <end position="308"/>
    </location>
</feature>
<dbReference type="GO" id="GO:0006747">
    <property type="term" value="P:FAD biosynthetic process"/>
    <property type="evidence" value="ECO:0007669"/>
    <property type="project" value="UniProtKB-UniRule"/>
</dbReference>
<comment type="catalytic activity">
    <reaction evidence="14 15">
        <text>FMN + ATP + H(+) = FAD + diphosphate</text>
        <dbReference type="Rhea" id="RHEA:17237"/>
        <dbReference type="ChEBI" id="CHEBI:15378"/>
        <dbReference type="ChEBI" id="CHEBI:30616"/>
        <dbReference type="ChEBI" id="CHEBI:33019"/>
        <dbReference type="ChEBI" id="CHEBI:57692"/>
        <dbReference type="ChEBI" id="CHEBI:58210"/>
        <dbReference type="EC" id="2.7.7.2"/>
    </reaction>
</comment>
<dbReference type="AlphaFoldDB" id="A0A135L3I4"/>
<evidence type="ECO:0000256" key="15">
    <source>
        <dbReference type="PIRNR" id="PIRNR004491"/>
    </source>
</evidence>
<keyword evidence="18" id="KW-1185">Reference proteome</keyword>
<dbReference type="Pfam" id="PF06574">
    <property type="entry name" value="FAD_syn"/>
    <property type="match status" value="1"/>
</dbReference>
<dbReference type="PANTHER" id="PTHR22749">
    <property type="entry name" value="RIBOFLAVIN KINASE/FMN ADENYLYLTRANSFERASE"/>
    <property type="match status" value="1"/>
</dbReference>
<keyword evidence="8 15" id="KW-0547">Nucleotide-binding</keyword>
<dbReference type="Gene3D" id="3.40.50.620">
    <property type="entry name" value="HUPs"/>
    <property type="match status" value="1"/>
</dbReference>
<comment type="pathway">
    <text evidence="3 15">Cofactor biosynthesis; FMN biosynthesis; FMN from riboflavin (ATP route): step 1/1.</text>
</comment>
<dbReference type="GO" id="GO:0008531">
    <property type="term" value="F:riboflavin kinase activity"/>
    <property type="evidence" value="ECO:0007669"/>
    <property type="project" value="UniProtKB-UniRule"/>
</dbReference>
<keyword evidence="5 15" id="KW-0288">FMN</keyword>
<evidence type="ECO:0000313" key="17">
    <source>
        <dbReference type="EMBL" id="KXG43429.1"/>
    </source>
</evidence>
<dbReference type="FunFam" id="2.40.30.30:FF:000003">
    <property type="entry name" value="Riboflavin biosynthesis protein"/>
    <property type="match status" value="1"/>
</dbReference>
<proteinExistence type="inferred from homology"/>
<dbReference type="InterPro" id="IPR023468">
    <property type="entry name" value="Riboflavin_kinase"/>
</dbReference>
<dbReference type="EC" id="2.7.7.2" evidence="15"/>
<evidence type="ECO:0000256" key="5">
    <source>
        <dbReference type="ARBA" id="ARBA00022643"/>
    </source>
</evidence>
<dbReference type="NCBIfam" id="NF004162">
    <property type="entry name" value="PRK05627.1-5"/>
    <property type="match status" value="1"/>
</dbReference>
<dbReference type="UniPathway" id="UPA00277">
    <property type="reaction ID" value="UER00407"/>
</dbReference>
<accession>A0A135L3I4</accession>
<dbReference type="InterPro" id="IPR015864">
    <property type="entry name" value="FAD_synthase"/>
</dbReference>
<dbReference type="NCBIfam" id="TIGR00083">
    <property type="entry name" value="ribF"/>
    <property type="match status" value="1"/>
</dbReference>